<dbReference type="SUPFAM" id="SSF51735">
    <property type="entry name" value="NAD(P)-binding Rossmann-fold domains"/>
    <property type="match status" value="1"/>
</dbReference>
<accession>A0ABS7D9M6</accession>
<proteinExistence type="inferred from homology"/>
<dbReference type="RefSeq" id="WP_219873692.1">
    <property type="nucleotide sequence ID" value="NZ_JAHZIJ010000013.1"/>
</dbReference>
<comment type="caution">
    <text evidence="6">The sequence shown here is derived from an EMBL/GenBank/DDBJ whole genome shotgun (WGS) entry which is preliminary data.</text>
</comment>
<dbReference type="PRINTS" id="PR00081">
    <property type="entry name" value="GDHRDH"/>
</dbReference>
<sequence length="258" mass="27165">MNNMKTVIITGVSRGIGEAAACLLLDMGHRIIGIARGSSSSLNQYAGYVGIEADLGDTAGLSGMLAKVFERIQPAERSDGIYLVNNAAMLQPLRDAGSCMPEEIAYHMGVNLTAPMVLSALFARHTDSYTGDKRILNISSASAAVLLPGMSCYSTAKAGLDVFSKVMGMEQQNKPYPLRIASVWPGMIETELQAEVRNQPISEFESAGLFIGAKESGMLATPGAAAGKLVELLFSDAFPQGGVVTDLQAFPKEGAALT</sequence>
<dbReference type="InterPro" id="IPR020904">
    <property type="entry name" value="Sc_DH/Rdtase_CS"/>
</dbReference>
<gene>
    <name evidence="6" type="ORF">K0T92_17125</name>
</gene>
<reference evidence="6 7" key="1">
    <citation type="submission" date="2021-07" db="EMBL/GenBank/DDBJ databases">
        <title>Paenibacillus radiodurans sp. nov., isolated from the southeastern edge of Tengger Desert.</title>
        <authorList>
            <person name="Zhang G."/>
        </authorList>
    </citation>
    <scope>NUCLEOTIDE SEQUENCE [LARGE SCALE GENOMIC DNA]</scope>
    <source>
        <strain evidence="6 7">DT7-4</strain>
    </source>
</reference>
<evidence type="ECO:0000256" key="1">
    <source>
        <dbReference type="ARBA" id="ARBA00004496"/>
    </source>
</evidence>
<evidence type="ECO:0000256" key="2">
    <source>
        <dbReference type="ARBA" id="ARBA00006484"/>
    </source>
</evidence>
<organism evidence="6 7">
    <name type="scientific">Paenibacillus oenotherae</name>
    <dbReference type="NCBI Taxonomy" id="1435645"/>
    <lineage>
        <taxon>Bacteria</taxon>
        <taxon>Bacillati</taxon>
        <taxon>Bacillota</taxon>
        <taxon>Bacilli</taxon>
        <taxon>Bacillales</taxon>
        <taxon>Paenibacillaceae</taxon>
        <taxon>Paenibacillus</taxon>
    </lineage>
</organism>
<evidence type="ECO:0000313" key="6">
    <source>
        <dbReference type="EMBL" id="MBW7476458.1"/>
    </source>
</evidence>
<dbReference type="Pfam" id="PF00106">
    <property type="entry name" value="adh_short"/>
    <property type="match status" value="1"/>
</dbReference>
<evidence type="ECO:0000256" key="5">
    <source>
        <dbReference type="ARBA" id="ARBA00023002"/>
    </source>
</evidence>
<keyword evidence="4" id="KW-0521">NADP</keyword>
<dbReference type="PANTHER" id="PTHR44085:SF2">
    <property type="entry name" value="SEPIAPTERIN REDUCTASE"/>
    <property type="match status" value="1"/>
</dbReference>
<dbReference type="Proteomes" id="UP000812277">
    <property type="component" value="Unassembled WGS sequence"/>
</dbReference>
<protein>
    <submittedName>
        <fullName evidence="6">SDR family NAD(P)-dependent oxidoreductase</fullName>
    </submittedName>
</protein>
<comment type="similarity">
    <text evidence="2">Belongs to the short-chain dehydrogenases/reductases (SDR) family.</text>
</comment>
<name>A0ABS7D9M6_9BACL</name>
<dbReference type="InterPro" id="IPR051721">
    <property type="entry name" value="Biopterin_syn/organic_redct"/>
</dbReference>
<comment type="subcellular location">
    <subcellularLocation>
        <location evidence="1">Cytoplasm</location>
    </subcellularLocation>
</comment>
<dbReference type="Gene3D" id="3.40.50.720">
    <property type="entry name" value="NAD(P)-binding Rossmann-like Domain"/>
    <property type="match status" value="1"/>
</dbReference>
<keyword evidence="7" id="KW-1185">Reference proteome</keyword>
<dbReference type="PANTHER" id="PTHR44085">
    <property type="entry name" value="SEPIAPTERIN REDUCTASE"/>
    <property type="match status" value="1"/>
</dbReference>
<dbReference type="EMBL" id="JAHZIJ010000013">
    <property type="protein sequence ID" value="MBW7476458.1"/>
    <property type="molecule type" value="Genomic_DNA"/>
</dbReference>
<dbReference type="InterPro" id="IPR002347">
    <property type="entry name" value="SDR_fam"/>
</dbReference>
<keyword evidence="3" id="KW-0963">Cytoplasm</keyword>
<evidence type="ECO:0000256" key="4">
    <source>
        <dbReference type="ARBA" id="ARBA00022857"/>
    </source>
</evidence>
<keyword evidence="5" id="KW-0560">Oxidoreductase</keyword>
<dbReference type="PROSITE" id="PS00061">
    <property type="entry name" value="ADH_SHORT"/>
    <property type="match status" value="1"/>
</dbReference>
<evidence type="ECO:0000256" key="3">
    <source>
        <dbReference type="ARBA" id="ARBA00022490"/>
    </source>
</evidence>
<evidence type="ECO:0000313" key="7">
    <source>
        <dbReference type="Proteomes" id="UP000812277"/>
    </source>
</evidence>
<dbReference type="InterPro" id="IPR036291">
    <property type="entry name" value="NAD(P)-bd_dom_sf"/>
</dbReference>